<dbReference type="EMBL" id="LSYV01000007">
    <property type="protein sequence ID" value="KXZ53719.1"/>
    <property type="molecule type" value="Genomic_DNA"/>
</dbReference>
<name>A0A150GV54_GONPE</name>
<dbReference type="GO" id="GO:0006353">
    <property type="term" value="P:DNA-templated transcription termination"/>
    <property type="evidence" value="ECO:0007669"/>
    <property type="project" value="UniProtKB-KW"/>
</dbReference>
<dbReference type="Gene3D" id="1.25.70.10">
    <property type="entry name" value="Transcription termination factor 3, mitochondrial"/>
    <property type="match status" value="2"/>
</dbReference>
<dbReference type="STRING" id="33097.A0A150GV54"/>
<protein>
    <submittedName>
        <fullName evidence="5">Uncharacterized protein</fullName>
    </submittedName>
</protein>
<feature type="compositionally biased region" description="Gly residues" evidence="4">
    <location>
        <begin position="503"/>
        <end position="515"/>
    </location>
</feature>
<keyword evidence="2" id="KW-0806">Transcription termination</keyword>
<evidence type="ECO:0000256" key="4">
    <source>
        <dbReference type="SAM" id="MobiDB-lite"/>
    </source>
</evidence>
<proteinExistence type="inferred from homology"/>
<evidence type="ECO:0000256" key="3">
    <source>
        <dbReference type="ARBA" id="ARBA00022946"/>
    </source>
</evidence>
<evidence type="ECO:0000313" key="6">
    <source>
        <dbReference type="Proteomes" id="UP000075714"/>
    </source>
</evidence>
<dbReference type="InterPro" id="IPR003690">
    <property type="entry name" value="MTERF"/>
</dbReference>
<feature type="compositionally biased region" description="Low complexity" evidence="4">
    <location>
        <begin position="558"/>
        <end position="570"/>
    </location>
</feature>
<keyword evidence="2" id="KW-0805">Transcription regulation</keyword>
<sequence length="586" mass="61602">MELKRLHRQFNGVVSRPSSRFTDESVQPWLRAGFVPLKQRWCPRLENDIHAVCAEAGLSRAAAASVVRAASRGIIAANPGVLLSRLLRFQDCLAEPLGRRCVLSVLRAAPSLLRYSPESLCWNAEMLSSLLPEGSLPGVVSRAPMLLPASAMTLWGNFEGIRTLLRLDHDSALRLVVRAPRLLLNTRGALLGRLQDLVKLSAQPPRRVAALVARQPALLGYFPGTLERNLRHAAALLEVPFARVQKLLTKQPSLAMLSRATLAARVARLRATLDMEAHPEDFASVCLRQPALITLAPDAVAAKVVVVSRVLGLEGQREAVRAVMRGAPQLLTLSTASIEAKAEALRAAVAPCAALAAQLERAPPLSVAVWLCMSGRRYEYVRSVAEAEALAVEAAGLEASAVRDAAASTAAAVAGSSADMPVVCTTDALPGTVGVLLPPLALQSSASPSPLLCQQGGSCGGDGEGGVFELRGQQPEQVMAAAAALPPRRGRGRPRKRPDAGPQGPGSSGGAGLPDGDGRGSSSHRPRLSIYALLREAPGAAEAEAEAEADATGHDEPGLAGSTLAASAATRARRRAFMRQRAESAD</sequence>
<comment type="similarity">
    <text evidence="1">Belongs to the mTERF family.</text>
</comment>
<evidence type="ECO:0000256" key="1">
    <source>
        <dbReference type="ARBA" id="ARBA00007692"/>
    </source>
</evidence>
<feature type="region of interest" description="Disordered" evidence="4">
    <location>
        <begin position="483"/>
        <end position="586"/>
    </location>
</feature>
<comment type="caution">
    <text evidence="5">The sequence shown here is derived from an EMBL/GenBank/DDBJ whole genome shotgun (WGS) entry which is preliminary data.</text>
</comment>
<gene>
    <name evidence="5" type="ORF">GPECTOR_6g636</name>
</gene>
<keyword evidence="6" id="KW-1185">Reference proteome</keyword>
<keyword evidence="2" id="KW-0804">Transcription</keyword>
<accession>A0A150GV54</accession>
<keyword evidence="3" id="KW-0809">Transit peptide</keyword>
<dbReference type="PANTHER" id="PTHR13068:SF219">
    <property type="entry name" value="MITOCHONDRIAL TRANSCRIPTION TERMINATION FACTOR FAMILY PROTEIN"/>
    <property type="match status" value="1"/>
</dbReference>
<reference evidence="6" key="1">
    <citation type="journal article" date="2016" name="Nat. Commun.">
        <title>The Gonium pectorale genome demonstrates co-option of cell cycle regulation during the evolution of multicellularity.</title>
        <authorList>
            <person name="Hanschen E.R."/>
            <person name="Marriage T.N."/>
            <person name="Ferris P.J."/>
            <person name="Hamaji T."/>
            <person name="Toyoda A."/>
            <person name="Fujiyama A."/>
            <person name="Neme R."/>
            <person name="Noguchi H."/>
            <person name="Minakuchi Y."/>
            <person name="Suzuki M."/>
            <person name="Kawai-Toyooka H."/>
            <person name="Smith D.R."/>
            <person name="Sparks H."/>
            <person name="Anderson J."/>
            <person name="Bakaric R."/>
            <person name="Luria V."/>
            <person name="Karger A."/>
            <person name="Kirschner M.W."/>
            <person name="Durand P.M."/>
            <person name="Michod R.E."/>
            <person name="Nozaki H."/>
            <person name="Olson B.J."/>
        </authorList>
    </citation>
    <scope>NUCLEOTIDE SEQUENCE [LARGE SCALE GENOMIC DNA]</scope>
    <source>
        <strain evidence="6">NIES-2863</strain>
    </source>
</reference>
<dbReference type="InterPro" id="IPR038538">
    <property type="entry name" value="MTERF_sf"/>
</dbReference>
<dbReference type="OrthoDB" id="540646at2759"/>
<dbReference type="GO" id="GO:0003676">
    <property type="term" value="F:nucleic acid binding"/>
    <property type="evidence" value="ECO:0007669"/>
    <property type="project" value="InterPro"/>
</dbReference>
<evidence type="ECO:0000313" key="5">
    <source>
        <dbReference type="EMBL" id="KXZ53719.1"/>
    </source>
</evidence>
<organism evidence="5 6">
    <name type="scientific">Gonium pectorale</name>
    <name type="common">Green alga</name>
    <dbReference type="NCBI Taxonomy" id="33097"/>
    <lineage>
        <taxon>Eukaryota</taxon>
        <taxon>Viridiplantae</taxon>
        <taxon>Chlorophyta</taxon>
        <taxon>core chlorophytes</taxon>
        <taxon>Chlorophyceae</taxon>
        <taxon>CS clade</taxon>
        <taxon>Chlamydomonadales</taxon>
        <taxon>Volvocaceae</taxon>
        <taxon>Gonium</taxon>
    </lineage>
</organism>
<dbReference type="Proteomes" id="UP000075714">
    <property type="component" value="Unassembled WGS sequence"/>
</dbReference>
<dbReference type="PANTHER" id="PTHR13068">
    <property type="entry name" value="CGI-12 PROTEIN-RELATED"/>
    <property type="match status" value="1"/>
</dbReference>
<evidence type="ECO:0000256" key="2">
    <source>
        <dbReference type="ARBA" id="ARBA00022472"/>
    </source>
</evidence>
<dbReference type="AlphaFoldDB" id="A0A150GV54"/>